<feature type="non-terminal residue" evidence="2">
    <location>
        <position position="170"/>
    </location>
</feature>
<dbReference type="EMBL" id="BARU01016460">
    <property type="protein sequence ID" value="GAH60961.1"/>
    <property type="molecule type" value="Genomic_DNA"/>
</dbReference>
<organism evidence="2">
    <name type="scientific">marine sediment metagenome</name>
    <dbReference type="NCBI Taxonomy" id="412755"/>
    <lineage>
        <taxon>unclassified sequences</taxon>
        <taxon>metagenomes</taxon>
        <taxon>ecological metagenomes</taxon>
    </lineage>
</organism>
<dbReference type="AlphaFoldDB" id="X1GSW1"/>
<name>X1GSW1_9ZZZZ</name>
<gene>
    <name evidence="2" type="ORF">S03H2_27352</name>
</gene>
<evidence type="ECO:0000313" key="2">
    <source>
        <dbReference type="EMBL" id="GAH60961.1"/>
    </source>
</evidence>
<dbReference type="InterPro" id="IPR025139">
    <property type="entry name" value="DUF4062"/>
</dbReference>
<dbReference type="Pfam" id="PF13271">
    <property type="entry name" value="DUF4062"/>
    <property type="match status" value="1"/>
</dbReference>
<feature type="domain" description="DUF4062" evidence="1">
    <location>
        <begin position="8"/>
        <end position="94"/>
    </location>
</feature>
<reference evidence="2" key="1">
    <citation type="journal article" date="2014" name="Front. Microbiol.">
        <title>High frequency of phylogenetically diverse reductive dehalogenase-homologous genes in deep subseafloor sedimentary metagenomes.</title>
        <authorList>
            <person name="Kawai M."/>
            <person name="Futagami T."/>
            <person name="Toyoda A."/>
            <person name="Takaki Y."/>
            <person name="Nishi S."/>
            <person name="Hori S."/>
            <person name="Arai W."/>
            <person name="Tsubouchi T."/>
            <person name="Morono Y."/>
            <person name="Uchiyama I."/>
            <person name="Ito T."/>
            <person name="Fujiyama A."/>
            <person name="Inagaki F."/>
            <person name="Takami H."/>
        </authorList>
    </citation>
    <scope>NUCLEOTIDE SEQUENCE</scope>
    <source>
        <strain evidence="2">Expedition CK06-06</strain>
    </source>
</reference>
<proteinExistence type="predicted"/>
<comment type="caution">
    <text evidence="2">The sequence shown here is derived from an EMBL/GenBank/DDBJ whole genome shotgun (WGS) entry which is preliminary data.</text>
</comment>
<evidence type="ECO:0000259" key="1">
    <source>
        <dbReference type="Pfam" id="PF13271"/>
    </source>
</evidence>
<accession>X1GSW1</accession>
<sequence>MESMEKLRVFISSTMDDPKEERVALASAIDKNRFWESVYAESFVARSESPREVCLDEVRKSHIYIGIFKDRYGYIPSDNNPQWYSVVVLEYNEARNNQLPVLIFVDKNGSKRESKLMEFLKDITDFDRGHWRKEYSTTEELTQFALEAINREITKVYVETINAKRKTETK</sequence>
<protein>
    <recommendedName>
        <fullName evidence="1">DUF4062 domain-containing protein</fullName>
    </recommendedName>
</protein>